<dbReference type="Proteomes" id="UP001185899">
    <property type="component" value="Unassembled WGS sequence"/>
</dbReference>
<proteinExistence type="predicted"/>
<protein>
    <submittedName>
        <fullName evidence="1">Uncharacterized protein</fullName>
    </submittedName>
</protein>
<sequence>MTSIECQQDFDDLLDVCIDIAAERITENWGLHPVAVVNDLSGGQRVLAPLQPDGGGASNTAMHEQLVHDLRAVAGDLRSYAIVSDVTDEEASGTYLEVLLEHREYAMRILVPYLMPDASTFDLGPTKASVGQRFLWG</sequence>
<gene>
    <name evidence="1" type="ORF">R3P95_07045</name>
</gene>
<reference evidence="1 2" key="1">
    <citation type="submission" date="2023-10" db="EMBL/GenBank/DDBJ databases">
        <title>Development of a sustainable strategy for remediation of hydrocarbon-contaminated territories based on the waste exchange concept.</title>
        <authorList>
            <person name="Krivoruchko A."/>
        </authorList>
    </citation>
    <scope>NUCLEOTIDE SEQUENCE [LARGE SCALE GENOMIC DNA]</scope>
    <source>
        <strain evidence="1 2">IEGM 1322</strain>
    </source>
</reference>
<comment type="caution">
    <text evidence="1">The sequence shown here is derived from an EMBL/GenBank/DDBJ whole genome shotgun (WGS) entry which is preliminary data.</text>
</comment>
<keyword evidence="2" id="KW-1185">Reference proteome</keyword>
<dbReference type="EMBL" id="JAWLKE010000003">
    <property type="protein sequence ID" value="MDV6230299.1"/>
    <property type="molecule type" value="Genomic_DNA"/>
</dbReference>
<name>A0ABU4AVN9_9NOCA</name>
<evidence type="ECO:0000313" key="2">
    <source>
        <dbReference type="Proteomes" id="UP001185899"/>
    </source>
</evidence>
<evidence type="ECO:0000313" key="1">
    <source>
        <dbReference type="EMBL" id="MDV6230299.1"/>
    </source>
</evidence>
<organism evidence="1 2">
    <name type="scientific">Rhodococcus cercidiphylli</name>
    <dbReference type="NCBI Taxonomy" id="489916"/>
    <lineage>
        <taxon>Bacteria</taxon>
        <taxon>Bacillati</taxon>
        <taxon>Actinomycetota</taxon>
        <taxon>Actinomycetes</taxon>
        <taxon>Mycobacteriales</taxon>
        <taxon>Nocardiaceae</taxon>
        <taxon>Rhodococcus</taxon>
    </lineage>
</organism>
<accession>A0ABU4AVN9</accession>